<evidence type="ECO:0000256" key="2">
    <source>
        <dbReference type="ARBA" id="ARBA00022679"/>
    </source>
</evidence>
<dbReference type="SUPFAM" id="SSF53335">
    <property type="entry name" value="S-adenosyl-L-methionine-dependent methyltransferases"/>
    <property type="match status" value="1"/>
</dbReference>
<keyword evidence="1 6" id="KW-0489">Methyltransferase</keyword>
<comment type="caution">
    <text evidence="6">The sequence shown here is derived from an EMBL/GenBank/DDBJ whole genome shotgun (WGS) entry which is preliminary data.</text>
</comment>
<dbReference type="GO" id="GO:0032259">
    <property type="term" value="P:methylation"/>
    <property type="evidence" value="ECO:0007669"/>
    <property type="project" value="UniProtKB-KW"/>
</dbReference>
<protein>
    <submittedName>
        <fullName evidence="6">Methyltransferase</fullName>
    </submittedName>
</protein>
<proteinExistence type="predicted"/>
<evidence type="ECO:0000256" key="1">
    <source>
        <dbReference type="ARBA" id="ARBA00022603"/>
    </source>
</evidence>
<dbReference type="PANTHER" id="PTHR43464:SF19">
    <property type="entry name" value="UBIQUINONE BIOSYNTHESIS O-METHYLTRANSFERASE, MITOCHONDRIAL"/>
    <property type="match status" value="1"/>
</dbReference>
<dbReference type="AlphaFoldDB" id="A0A1V3BY66"/>
<evidence type="ECO:0000256" key="3">
    <source>
        <dbReference type="ARBA" id="ARBA00022691"/>
    </source>
</evidence>
<accession>A0A1V3BY66</accession>
<feature type="region of interest" description="Disordered" evidence="4">
    <location>
        <begin position="221"/>
        <end position="243"/>
    </location>
</feature>
<organism evidence="6 7">
    <name type="scientific">Nocardiopsis sinuspersici</name>
    <dbReference type="NCBI Taxonomy" id="501010"/>
    <lineage>
        <taxon>Bacteria</taxon>
        <taxon>Bacillati</taxon>
        <taxon>Actinomycetota</taxon>
        <taxon>Actinomycetes</taxon>
        <taxon>Streptosporangiales</taxon>
        <taxon>Nocardiopsidaceae</taxon>
        <taxon>Nocardiopsis</taxon>
    </lineage>
</organism>
<evidence type="ECO:0000313" key="7">
    <source>
        <dbReference type="Proteomes" id="UP000189004"/>
    </source>
</evidence>
<dbReference type="GO" id="GO:0008168">
    <property type="term" value="F:methyltransferase activity"/>
    <property type="evidence" value="ECO:0007669"/>
    <property type="project" value="UniProtKB-KW"/>
</dbReference>
<reference evidence="7" key="1">
    <citation type="submission" date="2016-08" db="EMBL/GenBank/DDBJ databases">
        <authorList>
            <person name="Tokovenko B."/>
            <person name="Kalinowski J."/>
        </authorList>
    </citation>
    <scope>NUCLEOTIDE SEQUENCE [LARGE SCALE GENOMIC DNA]</scope>
    <source>
        <strain evidence="7">UTMC102</strain>
    </source>
</reference>
<dbReference type="InterPro" id="IPR029063">
    <property type="entry name" value="SAM-dependent_MTases_sf"/>
</dbReference>
<dbReference type="EMBL" id="MCOK01000001">
    <property type="protein sequence ID" value="OOC53497.1"/>
    <property type="molecule type" value="Genomic_DNA"/>
</dbReference>
<evidence type="ECO:0000259" key="5">
    <source>
        <dbReference type="Pfam" id="PF13649"/>
    </source>
</evidence>
<keyword evidence="2 6" id="KW-0808">Transferase</keyword>
<dbReference type="Pfam" id="PF13649">
    <property type="entry name" value="Methyltransf_25"/>
    <property type="match status" value="1"/>
</dbReference>
<gene>
    <name evidence="6" type="ORF">NOSIN_06500</name>
</gene>
<feature type="domain" description="Methyltransferase" evidence="5">
    <location>
        <begin position="61"/>
        <end position="151"/>
    </location>
</feature>
<name>A0A1V3BY66_9ACTN</name>
<dbReference type="CDD" id="cd02440">
    <property type="entry name" value="AdoMet_MTases"/>
    <property type="match status" value="1"/>
</dbReference>
<dbReference type="OrthoDB" id="9805171at2"/>
<dbReference type="InterPro" id="IPR041698">
    <property type="entry name" value="Methyltransf_25"/>
</dbReference>
<dbReference type="Gene3D" id="3.40.50.150">
    <property type="entry name" value="Vaccinia Virus protein VP39"/>
    <property type="match status" value="1"/>
</dbReference>
<dbReference type="PANTHER" id="PTHR43464">
    <property type="entry name" value="METHYLTRANSFERASE"/>
    <property type="match status" value="1"/>
</dbReference>
<evidence type="ECO:0000313" key="6">
    <source>
        <dbReference type="EMBL" id="OOC53497.1"/>
    </source>
</evidence>
<keyword evidence="3" id="KW-0949">S-adenosyl-L-methionine</keyword>
<keyword evidence="7" id="KW-1185">Reference proteome</keyword>
<sequence>MCAMPDHAEPEPSFLAATRVSYDTVAEDYDELARDELAGKPLDRALLALFAELVRARGGPVADVGCGTGRNTAHLRGLGLDVSGVDLSPGMLEVARRTHPELRFTEGSMTDLDLPEASLGGIVAMYSTIHVPLELLPRVFAGFHRALAPGGQALVVFQEGEEPPLRLEGAFGHAVSLDFHRRPLERIAGLLEEAGLAVHTRVLREPEGPETTRQAYLVARRPVPGEPPAGVGHPARAVRQAGP</sequence>
<evidence type="ECO:0000256" key="4">
    <source>
        <dbReference type="SAM" id="MobiDB-lite"/>
    </source>
</evidence>
<dbReference type="Proteomes" id="UP000189004">
    <property type="component" value="Unassembled WGS sequence"/>
</dbReference>
<dbReference type="STRING" id="501010.NOSIN_06500"/>